<name>A0AA88QLM2_9TELE</name>
<feature type="region of interest" description="Disordered" evidence="1">
    <location>
        <begin position="1"/>
        <end position="46"/>
    </location>
</feature>
<evidence type="ECO:0000313" key="3">
    <source>
        <dbReference type="Proteomes" id="UP001187343"/>
    </source>
</evidence>
<sequence length="102" mass="11907">MRKKTQTLESFDRRLSVKHIKETQSEGTRQGLPVSGDPERSSRTLHGTTATGVTENVVQHNFQPTECSHWPRNIKNRVCVSVYKTDWQERQIQSQRETSRKR</sequence>
<accession>A0AA88QLM2</accession>
<dbReference type="Proteomes" id="UP001187343">
    <property type="component" value="Unassembled WGS sequence"/>
</dbReference>
<gene>
    <name evidence="2" type="ORF">Q8A67_002548</name>
</gene>
<protein>
    <submittedName>
        <fullName evidence="2">Uncharacterized protein</fullName>
    </submittedName>
</protein>
<dbReference type="AlphaFoldDB" id="A0AA88QLM2"/>
<reference evidence="2" key="1">
    <citation type="submission" date="2023-08" db="EMBL/GenBank/DDBJ databases">
        <title>Chromosome-level Genome Assembly of mud carp (Cirrhinus molitorella).</title>
        <authorList>
            <person name="Liu H."/>
        </authorList>
    </citation>
    <scope>NUCLEOTIDE SEQUENCE</scope>
    <source>
        <strain evidence="2">Prfri</strain>
        <tissue evidence="2">Muscle</tissue>
    </source>
</reference>
<feature type="compositionally biased region" description="Basic and acidic residues" evidence="1">
    <location>
        <begin position="10"/>
        <end position="24"/>
    </location>
</feature>
<dbReference type="EMBL" id="JAUYZG010000002">
    <property type="protein sequence ID" value="KAK2914149.1"/>
    <property type="molecule type" value="Genomic_DNA"/>
</dbReference>
<comment type="caution">
    <text evidence="2">The sequence shown here is derived from an EMBL/GenBank/DDBJ whole genome shotgun (WGS) entry which is preliminary data.</text>
</comment>
<evidence type="ECO:0000256" key="1">
    <source>
        <dbReference type="SAM" id="MobiDB-lite"/>
    </source>
</evidence>
<keyword evidence="3" id="KW-1185">Reference proteome</keyword>
<evidence type="ECO:0000313" key="2">
    <source>
        <dbReference type="EMBL" id="KAK2914149.1"/>
    </source>
</evidence>
<proteinExistence type="predicted"/>
<organism evidence="2 3">
    <name type="scientific">Cirrhinus molitorella</name>
    <name type="common">mud carp</name>
    <dbReference type="NCBI Taxonomy" id="172907"/>
    <lineage>
        <taxon>Eukaryota</taxon>
        <taxon>Metazoa</taxon>
        <taxon>Chordata</taxon>
        <taxon>Craniata</taxon>
        <taxon>Vertebrata</taxon>
        <taxon>Euteleostomi</taxon>
        <taxon>Actinopterygii</taxon>
        <taxon>Neopterygii</taxon>
        <taxon>Teleostei</taxon>
        <taxon>Ostariophysi</taxon>
        <taxon>Cypriniformes</taxon>
        <taxon>Cyprinidae</taxon>
        <taxon>Labeoninae</taxon>
        <taxon>Labeonini</taxon>
        <taxon>Cirrhinus</taxon>
    </lineage>
</organism>